<sequence length="92" mass="10572">MVYDKQTLYKWHANNLVSPSERISDADKKPVGDFHFFNNQWILINRNLPDMMDVTEKKTVAIGEYVPLTEGRQILLDKGQGGRLVVVQLVNN</sequence>
<proteinExistence type="predicted"/>
<comment type="caution">
    <text evidence="1">The sequence shown here is derived from an EMBL/GenBank/DDBJ whole genome shotgun (WGS) entry which is preliminary data.</text>
</comment>
<organism evidence="1 2">
    <name type="scientific">Bacteroides stercoris CC31F</name>
    <dbReference type="NCBI Taxonomy" id="1073351"/>
    <lineage>
        <taxon>Bacteria</taxon>
        <taxon>Pseudomonadati</taxon>
        <taxon>Bacteroidota</taxon>
        <taxon>Bacteroidia</taxon>
        <taxon>Bacteroidales</taxon>
        <taxon>Bacteroidaceae</taxon>
        <taxon>Bacteroides</taxon>
    </lineage>
</organism>
<gene>
    <name evidence="1" type="ORF">HMPREF1181_02534</name>
</gene>
<evidence type="ECO:0000313" key="1">
    <source>
        <dbReference type="EMBL" id="EPH19218.1"/>
    </source>
</evidence>
<name>S3YNF6_BACSE</name>
<reference evidence="1 2" key="1">
    <citation type="submission" date="2013-05" db="EMBL/GenBank/DDBJ databases">
        <title>The Genome Sequence of Bacteroides stercoris CC31F.</title>
        <authorList>
            <consortium name="The Broad Institute Genomics Platform"/>
            <person name="Earl A."/>
            <person name="Ward D."/>
            <person name="Feldgarden M."/>
            <person name="Gevers D."/>
            <person name="Oliphant K."/>
            <person name="Allen-Vercoe E."/>
            <person name="Walker B."/>
            <person name="Young S."/>
            <person name="Zeng Q."/>
            <person name="Gargeya S."/>
            <person name="Fitzgerald M."/>
            <person name="Haas B."/>
            <person name="Abouelleil A."/>
            <person name="Allen A.W."/>
            <person name="Alvarado L."/>
            <person name="Arachchi H.M."/>
            <person name="Berlin A.M."/>
            <person name="Chapman S.B."/>
            <person name="Gainer-Dewar J."/>
            <person name="Goldberg J."/>
            <person name="Griggs A."/>
            <person name="Gujja S."/>
            <person name="Hansen M."/>
            <person name="Howarth C."/>
            <person name="Imamovic A."/>
            <person name="Ireland A."/>
            <person name="Larimer J."/>
            <person name="McCowan C."/>
            <person name="Murphy C."/>
            <person name="Pearson M."/>
            <person name="Poon T.W."/>
            <person name="Priest M."/>
            <person name="Roberts A."/>
            <person name="Saif S."/>
            <person name="Shea T."/>
            <person name="Sisk P."/>
            <person name="Sykes S."/>
            <person name="Wortman J."/>
            <person name="Nusbaum C."/>
            <person name="Birren B."/>
        </authorList>
    </citation>
    <scope>NUCLEOTIDE SEQUENCE [LARGE SCALE GENOMIC DNA]</scope>
    <source>
        <strain evidence="1 2">CC31F</strain>
    </source>
</reference>
<dbReference type="PATRIC" id="fig|1073351.3.peg.2559"/>
<protein>
    <submittedName>
        <fullName evidence="1">Uncharacterized protein</fullName>
    </submittedName>
</protein>
<dbReference type="EMBL" id="ATFP01000035">
    <property type="protein sequence ID" value="EPH19218.1"/>
    <property type="molecule type" value="Genomic_DNA"/>
</dbReference>
<accession>S3YNF6</accession>
<dbReference type="Proteomes" id="UP000014614">
    <property type="component" value="Unassembled WGS sequence"/>
</dbReference>
<dbReference type="HOGENOM" id="CLU_2407240_0_0_10"/>
<dbReference type="AlphaFoldDB" id="S3YNF6"/>
<evidence type="ECO:0000313" key="2">
    <source>
        <dbReference type="Proteomes" id="UP000014614"/>
    </source>
</evidence>